<name>A0A066UXG9_9VIBR</name>
<dbReference type="Proteomes" id="UP000027219">
    <property type="component" value="Unassembled WGS sequence"/>
</dbReference>
<dbReference type="CDD" id="cd07067">
    <property type="entry name" value="HP_PGM_like"/>
    <property type="match status" value="1"/>
</dbReference>
<organism evidence="1 2">
    <name type="scientific">Vibrio fortis</name>
    <dbReference type="NCBI Taxonomy" id="212667"/>
    <lineage>
        <taxon>Bacteria</taxon>
        <taxon>Pseudomonadati</taxon>
        <taxon>Pseudomonadota</taxon>
        <taxon>Gammaproteobacteria</taxon>
        <taxon>Vibrionales</taxon>
        <taxon>Vibrionaceae</taxon>
        <taxon>Vibrio</taxon>
    </lineage>
</organism>
<protein>
    <submittedName>
        <fullName evidence="1">Phosphohistidine phosphatase</fullName>
    </submittedName>
</protein>
<dbReference type="RefSeq" id="WP_032549622.1">
    <property type="nucleotide sequence ID" value="NZ_JBEEAX010000002.1"/>
</dbReference>
<dbReference type="NCBIfam" id="TIGR00249">
    <property type="entry name" value="sixA"/>
    <property type="match status" value="1"/>
</dbReference>
<evidence type="ECO:0000313" key="2">
    <source>
        <dbReference type="Proteomes" id="UP000027219"/>
    </source>
</evidence>
<dbReference type="InterPro" id="IPR029033">
    <property type="entry name" value="His_PPase_superfam"/>
</dbReference>
<dbReference type="Gene3D" id="3.40.50.1240">
    <property type="entry name" value="Phosphoglycerate mutase-like"/>
    <property type="match status" value="1"/>
</dbReference>
<dbReference type="SUPFAM" id="SSF53254">
    <property type="entry name" value="Phosphoglycerate mutase-like"/>
    <property type="match status" value="1"/>
</dbReference>
<proteinExistence type="predicted"/>
<dbReference type="Pfam" id="PF00300">
    <property type="entry name" value="His_Phos_1"/>
    <property type="match status" value="1"/>
</dbReference>
<reference evidence="1 2" key="1">
    <citation type="submission" date="2014-02" db="EMBL/GenBank/DDBJ databases">
        <title>Vibrio fortis Dalian14 Genome Sequencing.</title>
        <authorList>
            <person name="Wang Y."/>
            <person name="Song L."/>
            <person name="Liu G."/>
            <person name="Ding J."/>
        </authorList>
    </citation>
    <scope>NUCLEOTIDE SEQUENCE [LARGE SCALE GENOMIC DNA]</scope>
    <source>
        <strain evidence="1 2">Dalian14</strain>
    </source>
</reference>
<keyword evidence="2" id="KW-1185">Reference proteome</keyword>
<gene>
    <name evidence="1" type="ORF">VFDL14_07535</name>
</gene>
<accession>A0A066UXG9</accession>
<dbReference type="OrthoDB" id="92610at2"/>
<dbReference type="STRING" id="212667.VFDL14_07535"/>
<dbReference type="GO" id="GO:0005737">
    <property type="term" value="C:cytoplasm"/>
    <property type="evidence" value="ECO:0007669"/>
    <property type="project" value="InterPro"/>
</dbReference>
<dbReference type="GO" id="GO:0101006">
    <property type="term" value="F:protein histidine phosphatase activity"/>
    <property type="evidence" value="ECO:0007669"/>
    <property type="project" value="InterPro"/>
</dbReference>
<dbReference type="InterPro" id="IPR013078">
    <property type="entry name" value="His_Pase_superF_clade-1"/>
</dbReference>
<dbReference type="InterPro" id="IPR004449">
    <property type="entry name" value="SixA"/>
</dbReference>
<dbReference type="AlphaFoldDB" id="A0A066UXG9"/>
<comment type="caution">
    <text evidence="1">The sequence shown here is derived from an EMBL/GenBank/DDBJ whole genome shotgun (WGS) entry which is preliminary data.</text>
</comment>
<dbReference type="EMBL" id="JFFR01000002">
    <property type="protein sequence ID" value="KDN30567.1"/>
    <property type="molecule type" value="Genomic_DNA"/>
</dbReference>
<sequence>MKVFIMRHGEAEHFANTDAERALTKRGKKLSLAVAQAAAEQGVTHFDKVLVSPYLRAQETWLEISEVFSGNKVETSEDITPYGVSDQVFDYTIAMAEVQNLESVLFVSHLPLVGYLTAEFATGMTPPMFPTSGLVCIDFDLETKKGELAWNINP</sequence>
<evidence type="ECO:0000313" key="1">
    <source>
        <dbReference type="EMBL" id="KDN30567.1"/>
    </source>
</evidence>